<dbReference type="Pfam" id="PF06568">
    <property type="entry name" value="YjiS-like"/>
    <property type="match status" value="1"/>
</dbReference>
<evidence type="ECO:0000259" key="1">
    <source>
        <dbReference type="Pfam" id="PF06568"/>
    </source>
</evidence>
<dbReference type="AlphaFoldDB" id="A0A1I6GAG4"/>
<dbReference type="STRING" id="390270.SAMN04488005_1326"/>
<proteinExistence type="predicted"/>
<sequence length="75" mass="8340">MSYALSAAQIAAPSSPSNMPLAARLAVRFAVAVTAWDKRRKTRRHLRSMPPHLLKDIGLDPTTAREEIAKPFWQA</sequence>
<accession>A0A1I6GAG4</accession>
<dbReference type="EMBL" id="FOYP01000001">
    <property type="protein sequence ID" value="SFR39130.1"/>
    <property type="molecule type" value="Genomic_DNA"/>
</dbReference>
<protein>
    <submittedName>
        <fullName evidence="2">Uncharacterized conserved protein YjiS, DUF1127 family</fullName>
    </submittedName>
</protein>
<dbReference type="OrthoDB" id="8005167at2"/>
<organism evidence="2 3">
    <name type="scientific">Yoonia tamlensis</name>
    <dbReference type="NCBI Taxonomy" id="390270"/>
    <lineage>
        <taxon>Bacteria</taxon>
        <taxon>Pseudomonadati</taxon>
        <taxon>Pseudomonadota</taxon>
        <taxon>Alphaproteobacteria</taxon>
        <taxon>Rhodobacterales</taxon>
        <taxon>Paracoccaceae</taxon>
        <taxon>Yoonia</taxon>
    </lineage>
</organism>
<reference evidence="3" key="1">
    <citation type="submission" date="2016-10" db="EMBL/GenBank/DDBJ databases">
        <authorList>
            <person name="Varghese N."/>
            <person name="Submissions S."/>
        </authorList>
    </citation>
    <scope>NUCLEOTIDE SEQUENCE [LARGE SCALE GENOMIC DNA]</scope>
    <source>
        <strain evidence="3">DSM 26879</strain>
    </source>
</reference>
<keyword evidence="3" id="KW-1185">Reference proteome</keyword>
<evidence type="ECO:0000313" key="2">
    <source>
        <dbReference type="EMBL" id="SFR39130.1"/>
    </source>
</evidence>
<dbReference type="Proteomes" id="UP000199478">
    <property type="component" value="Unassembled WGS sequence"/>
</dbReference>
<name>A0A1I6GAG4_9RHOB</name>
<dbReference type="InterPro" id="IPR009506">
    <property type="entry name" value="YjiS-like"/>
</dbReference>
<gene>
    <name evidence="2" type="ORF">SAMN04488005_1326</name>
</gene>
<dbReference type="RefSeq" id="WP_090197926.1">
    <property type="nucleotide sequence ID" value="NZ_FOYP01000001.1"/>
</dbReference>
<evidence type="ECO:0000313" key="3">
    <source>
        <dbReference type="Proteomes" id="UP000199478"/>
    </source>
</evidence>
<feature type="domain" description="YjiS-like" evidence="1">
    <location>
        <begin position="32"/>
        <end position="61"/>
    </location>
</feature>